<evidence type="ECO:0000313" key="3">
    <source>
        <dbReference type="Proteomes" id="UP001151760"/>
    </source>
</evidence>
<dbReference type="EMBL" id="BQNB010015720">
    <property type="protein sequence ID" value="GJT43332.1"/>
    <property type="molecule type" value="Genomic_DNA"/>
</dbReference>
<organism evidence="2 3">
    <name type="scientific">Tanacetum coccineum</name>
    <dbReference type="NCBI Taxonomy" id="301880"/>
    <lineage>
        <taxon>Eukaryota</taxon>
        <taxon>Viridiplantae</taxon>
        <taxon>Streptophyta</taxon>
        <taxon>Embryophyta</taxon>
        <taxon>Tracheophyta</taxon>
        <taxon>Spermatophyta</taxon>
        <taxon>Magnoliopsida</taxon>
        <taxon>eudicotyledons</taxon>
        <taxon>Gunneridae</taxon>
        <taxon>Pentapetalae</taxon>
        <taxon>asterids</taxon>
        <taxon>campanulids</taxon>
        <taxon>Asterales</taxon>
        <taxon>Asteraceae</taxon>
        <taxon>Asteroideae</taxon>
        <taxon>Anthemideae</taxon>
        <taxon>Anthemidinae</taxon>
        <taxon>Tanacetum</taxon>
    </lineage>
</organism>
<name>A0ABQ5DW19_9ASTR</name>
<proteinExistence type="predicted"/>
<sequence>MNVCDLEEEKRERSLDNNSMPPKRTSTSETPAITLAGIQQLITDGITAALEAQAAIMANADNPNRNTGPREIPVAKRGNYKEFINCQPFYFNGTKGAVDLIRWFERTELVFSRSKCAEEDRVTFATGTLTNDALCIRPTYQNRTSQYDHLDRIKKALDQ</sequence>
<feature type="region of interest" description="Disordered" evidence="1">
    <location>
        <begin position="1"/>
        <end position="30"/>
    </location>
</feature>
<comment type="caution">
    <text evidence="2">The sequence shown here is derived from an EMBL/GenBank/DDBJ whole genome shotgun (WGS) entry which is preliminary data.</text>
</comment>
<protein>
    <recommendedName>
        <fullName evidence="4">Reverse transcriptase domain-containing protein</fullName>
    </recommendedName>
</protein>
<gene>
    <name evidence="2" type="ORF">Tco_0952047</name>
</gene>
<evidence type="ECO:0000256" key="1">
    <source>
        <dbReference type="SAM" id="MobiDB-lite"/>
    </source>
</evidence>
<accession>A0ABQ5DW19</accession>
<evidence type="ECO:0008006" key="4">
    <source>
        <dbReference type="Google" id="ProtNLM"/>
    </source>
</evidence>
<evidence type="ECO:0000313" key="2">
    <source>
        <dbReference type="EMBL" id="GJT43332.1"/>
    </source>
</evidence>
<reference evidence="2" key="1">
    <citation type="journal article" date="2022" name="Int. J. Mol. Sci.">
        <title>Draft Genome of Tanacetum Coccineum: Genomic Comparison of Closely Related Tanacetum-Family Plants.</title>
        <authorList>
            <person name="Yamashiro T."/>
            <person name="Shiraishi A."/>
            <person name="Nakayama K."/>
            <person name="Satake H."/>
        </authorList>
    </citation>
    <scope>NUCLEOTIDE SEQUENCE</scope>
</reference>
<feature type="compositionally biased region" description="Polar residues" evidence="1">
    <location>
        <begin position="16"/>
        <end position="30"/>
    </location>
</feature>
<reference evidence="2" key="2">
    <citation type="submission" date="2022-01" db="EMBL/GenBank/DDBJ databases">
        <authorList>
            <person name="Yamashiro T."/>
            <person name="Shiraishi A."/>
            <person name="Satake H."/>
            <person name="Nakayama K."/>
        </authorList>
    </citation>
    <scope>NUCLEOTIDE SEQUENCE</scope>
</reference>
<keyword evidence="3" id="KW-1185">Reference proteome</keyword>
<dbReference type="Proteomes" id="UP001151760">
    <property type="component" value="Unassembled WGS sequence"/>
</dbReference>